<keyword evidence="4" id="KW-1185">Reference proteome</keyword>
<evidence type="ECO:0000256" key="1">
    <source>
        <dbReference type="SAM" id="MobiDB-lite"/>
    </source>
</evidence>
<feature type="compositionally biased region" description="Acidic residues" evidence="1">
    <location>
        <begin position="213"/>
        <end position="226"/>
    </location>
</feature>
<protein>
    <submittedName>
        <fullName evidence="3">PGAP1-like protein</fullName>
    </submittedName>
</protein>
<evidence type="ECO:0000313" key="3">
    <source>
        <dbReference type="EMBL" id="SDP71890.1"/>
    </source>
</evidence>
<dbReference type="Pfam" id="PF07819">
    <property type="entry name" value="PGAP1"/>
    <property type="match status" value="1"/>
</dbReference>
<feature type="region of interest" description="Disordered" evidence="1">
    <location>
        <begin position="186"/>
        <end position="226"/>
    </location>
</feature>
<dbReference type="GO" id="GO:0016788">
    <property type="term" value="F:hydrolase activity, acting on ester bonds"/>
    <property type="evidence" value="ECO:0007669"/>
    <property type="project" value="InterPro"/>
</dbReference>
<evidence type="ECO:0000259" key="2">
    <source>
        <dbReference type="Pfam" id="PF07819"/>
    </source>
</evidence>
<organism evidence="3 4">
    <name type="scientific">Pedococcus dokdonensis</name>
    <dbReference type="NCBI Taxonomy" id="443156"/>
    <lineage>
        <taxon>Bacteria</taxon>
        <taxon>Bacillati</taxon>
        <taxon>Actinomycetota</taxon>
        <taxon>Actinomycetes</taxon>
        <taxon>Micrococcales</taxon>
        <taxon>Intrasporangiaceae</taxon>
        <taxon>Pedococcus</taxon>
    </lineage>
</organism>
<gene>
    <name evidence="3" type="ORF">SAMN04489867_3596</name>
</gene>
<dbReference type="AlphaFoldDB" id="A0A1H0V0B3"/>
<evidence type="ECO:0000313" key="4">
    <source>
        <dbReference type="Proteomes" id="UP000199077"/>
    </source>
</evidence>
<feature type="domain" description="GPI inositol-deacylase PGAP1-like alpha/beta" evidence="2">
    <location>
        <begin position="340"/>
        <end position="437"/>
    </location>
</feature>
<proteinExistence type="predicted"/>
<name>A0A1H0V0B3_9MICO</name>
<dbReference type="SUPFAM" id="SSF53474">
    <property type="entry name" value="alpha/beta-Hydrolases"/>
    <property type="match status" value="1"/>
</dbReference>
<reference evidence="4" key="1">
    <citation type="submission" date="2016-10" db="EMBL/GenBank/DDBJ databases">
        <authorList>
            <person name="Varghese N."/>
            <person name="Submissions S."/>
        </authorList>
    </citation>
    <scope>NUCLEOTIDE SEQUENCE [LARGE SCALE GENOMIC DNA]</scope>
    <source>
        <strain evidence="4">DSM 22329</strain>
    </source>
</reference>
<dbReference type="InterPro" id="IPR012908">
    <property type="entry name" value="PGAP1-ab_dom-like"/>
</dbReference>
<dbReference type="EMBL" id="LT629711">
    <property type="protein sequence ID" value="SDP71890.1"/>
    <property type="molecule type" value="Genomic_DNA"/>
</dbReference>
<accession>A0A1H0V0B3</accession>
<dbReference type="Gene3D" id="3.40.50.1820">
    <property type="entry name" value="alpha/beta hydrolase"/>
    <property type="match status" value="1"/>
</dbReference>
<dbReference type="STRING" id="443156.SAMN04489867_3596"/>
<feature type="compositionally biased region" description="Low complexity" evidence="1">
    <location>
        <begin position="186"/>
        <end position="199"/>
    </location>
</feature>
<dbReference type="InterPro" id="IPR029058">
    <property type="entry name" value="AB_hydrolase_fold"/>
</dbReference>
<dbReference type="Proteomes" id="UP000199077">
    <property type="component" value="Chromosome I"/>
</dbReference>
<sequence length="518" mass="53102">MTWGLPSTVVPGPHGLSIRGGSGGTAVGLDSLDRAALGLAGAVEEGLSVARGASAAAADVDVVAGGVLSRSTGVAVIVSLTETTAALTGELLALVELAVSVHVAAAAYREGEAAVARAVEVVQDRVMAVAGLLAPELLVGFLALDAAGVDVLGVADRVALHHPQVAELAGGAEGLGQGLRADPLTAPLFPAAPRPGAGPDDVDDPFDDGPAGDVDDGFDDGLDDDFDAGFDDDFDADFDYEDAVGSLADSAARWGLFDDRGRAQVVPEPAPPPGALAPRSLRDLASDQGGVGDGEHYAGHVRVIEVPQPRGSAWIVEVSGTQVWDPRAGDNPFDLTTDLRSMAQQSTVLADGVQQALAQAQAAAGAEPSAGVAAPVMLTGHSLGGIAAAGLASSPRFTARHRVTHLVTFGAPIARMPVPSATQVLSLEHTRDPVPRLEGQPNPDRATWVTVTRDGRPDGADRATQTHDLRGYVDTAALVDDTTDPSVARWRLSSAAFFDADRHGEPVVRDYSIRRLQG</sequence>